<dbReference type="Proteomes" id="UP001500620">
    <property type="component" value="Unassembled WGS sequence"/>
</dbReference>
<gene>
    <name evidence="1" type="ORF">GCM10022255_050020</name>
</gene>
<dbReference type="RefSeq" id="WP_345129593.1">
    <property type="nucleotide sequence ID" value="NZ_BAABAT010000013.1"/>
</dbReference>
<reference evidence="2" key="1">
    <citation type="journal article" date="2019" name="Int. J. Syst. Evol. Microbiol.">
        <title>The Global Catalogue of Microorganisms (GCM) 10K type strain sequencing project: providing services to taxonomists for standard genome sequencing and annotation.</title>
        <authorList>
            <consortium name="The Broad Institute Genomics Platform"/>
            <consortium name="The Broad Institute Genome Sequencing Center for Infectious Disease"/>
            <person name="Wu L."/>
            <person name="Ma J."/>
        </authorList>
    </citation>
    <scope>NUCLEOTIDE SEQUENCE [LARGE SCALE GENOMIC DNA]</scope>
    <source>
        <strain evidence="2">JCM 17441</strain>
    </source>
</reference>
<name>A0ABP8DCL3_9ACTN</name>
<protein>
    <submittedName>
        <fullName evidence="1">Uncharacterized protein</fullName>
    </submittedName>
</protein>
<organism evidence="1 2">
    <name type="scientific">Dactylosporangium darangshiense</name>
    <dbReference type="NCBI Taxonomy" id="579108"/>
    <lineage>
        <taxon>Bacteria</taxon>
        <taxon>Bacillati</taxon>
        <taxon>Actinomycetota</taxon>
        <taxon>Actinomycetes</taxon>
        <taxon>Micromonosporales</taxon>
        <taxon>Micromonosporaceae</taxon>
        <taxon>Dactylosporangium</taxon>
    </lineage>
</organism>
<comment type="caution">
    <text evidence="1">The sequence shown here is derived from an EMBL/GenBank/DDBJ whole genome shotgun (WGS) entry which is preliminary data.</text>
</comment>
<proteinExistence type="predicted"/>
<evidence type="ECO:0000313" key="1">
    <source>
        <dbReference type="EMBL" id="GAA4252594.1"/>
    </source>
</evidence>
<evidence type="ECO:0000313" key="2">
    <source>
        <dbReference type="Proteomes" id="UP001500620"/>
    </source>
</evidence>
<keyword evidence="2" id="KW-1185">Reference proteome</keyword>
<dbReference type="EMBL" id="BAABAT010000013">
    <property type="protein sequence ID" value="GAA4252594.1"/>
    <property type="molecule type" value="Genomic_DNA"/>
</dbReference>
<sequence>MGLFKRMFSSNQDERNAILRTAIITDTPDARLLCVYKRLISDDSRYVAGVVRGDIVGLVDWWVYVETPGGVQVTRISSPHEAERPWRDLEPQLRRMISLDPDTDIIDGIRPSDHRHRLIKGLPVSGKPGLFEPQRCATHESGLFSGWGYLAPAGGQHHPWLIIGFKDRAVDVSVPSAKERERPDVALVVDSIDEAGKDLSRLDASALPMWPKDYSAALAGEPSSIEVEDVVVGRIPGARRDYAYGWGRYKTANRMAWVYAQTNHGGTVAIPMPSERHAEATFAALRNLNGSNEWHRKG</sequence>
<accession>A0ABP8DCL3</accession>